<dbReference type="WBParaSite" id="TCONS_00007666.p1">
    <property type="protein sequence ID" value="TCONS_00007666.p1"/>
    <property type="gene ID" value="XLOC_005701"/>
</dbReference>
<reference evidence="3" key="1">
    <citation type="submission" date="2015-08" db="UniProtKB">
        <authorList>
            <consortium name="WormBaseParasite"/>
        </authorList>
    </citation>
    <scope>IDENTIFICATION</scope>
</reference>
<dbReference type="WBParaSite" id="SSTP_0001213000.1">
    <property type="protein sequence ID" value="SSTP_0001213000.1"/>
    <property type="gene ID" value="SSTP_0001213000"/>
</dbReference>
<keyword evidence="2" id="KW-1185">Reference proteome</keyword>
<evidence type="ECO:0000256" key="1">
    <source>
        <dbReference type="SAM" id="SignalP"/>
    </source>
</evidence>
<evidence type="ECO:0000313" key="3">
    <source>
        <dbReference type="WBParaSite" id="SSTP_0001213000.1"/>
    </source>
</evidence>
<proteinExistence type="predicted"/>
<accession>A0A0K0ERQ0</accession>
<sequence>MQFFKIFIFAALIIGMECCAPTQTVTSTVTTTPAGRKRRSIDEELPVIIKVNFVLKNETKLYQVERFFLERLYTLIPDLASNIDKSTRLTSFIDGKPTTTIKISDSLTYCSRIMELIKDIIKKNDSIKDVTVKCGPKENVSFFN</sequence>
<organism evidence="3">
    <name type="scientific">Strongyloides stercoralis</name>
    <name type="common">Threadworm</name>
    <dbReference type="NCBI Taxonomy" id="6248"/>
    <lineage>
        <taxon>Eukaryota</taxon>
        <taxon>Metazoa</taxon>
        <taxon>Ecdysozoa</taxon>
        <taxon>Nematoda</taxon>
        <taxon>Chromadorea</taxon>
        <taxon>Rhabditida</taxon>
        <taxon>Tylenchina</taxon>
        <taxon>Panagrolaimomorpha</taxon>
        <taxon>Strongyloidoidea</taxon>
        <taxon>Strongyloididae</taxon>
        <taxon>Strongyloides</taxon>
    </lineage>
</organism>
<evidence type="ECO:0000313" key="4">
    <source>
        <dbReference type="WBParaSite" id="TCONS_00007666.p1"/>
    </source>
</evidence>
<protein>
    <submittedName>
        <fullName evidence="3">Germane domain-containing protein</fullName>
    </submittedName>
    <submittedName>
        <fullName evidence="4">SEA domain-containing protein</fullName>
    </submittedName>
</protein>
<dbReference type="AlphaFoldDB" id="A0A0K0ERQ0"/>
<evidence type="ECO:0000313" key="2">
    <source>
        <dbReference type="Proteomes" id="UP000035681"/>
    </source>
</evidence>
<feature type="chain" id="PRO_5005328504" evidence="1">
    <location>
        <begin position="19"/>
        <end position="144"/>
    </location>
</feature>
<dbReference type="Proteomes" id="UP000035681">
    <property type="component" value="Unplaced"/>
</dbReference>
<dbReference type="Pfam" id="PF17619">
    <property type="entry name" value="SCVP"/>
    <property type="match status" value="1"/>
</dbReference>
<keyword evidence="1" id="KW-0732">Signal</keyword>
<feature type="signal peptide" evidence="1">
    <location>
        <begin position="1"/>
        <end position="18"/>
    </location>
</feature>
<dbReference type="InterPro" id="IPR035126">
    <property type="entry name" value="SCVP"/>
</dbReference>
<name>A0A0K0ERQ0_STRER</name>